<proteinExistence type="predicted"/>
<sequence length="72" mass="7687">MSSASLVYYPSAPAAVHAGFTSRALIRLGTAFIAAGSRLAQPEGPEVALFREHLERRTDARAIAHSGLHLML</sequence>
<accession>A0A5N6MEP2</accession>
<evidence type="ECO:0000313" key="1">
    <source>
        <dbReference type="EMBL" id="KAD3455976.1"/>
    </source>
</evidence>
<dbReference type="RefSeq" id="WP_152273174.1">
    <property type="nucleotide sequence ID" value="NZ_VTFX01000006.1"/>
</dbReference>
<dbReference type="AlphaFoldDB" id="A0A5N6MEP2"/>
<organism evidence="1 2">
    <name type="scientific">Arthrobacter yangruifuii</name>
    <dbReference type="NCBI Taxonomy" id="2606616"/>
    <lineage>
        <taxon>Bacteria</taxon>
        <taxon>Bacillati</taxon>
        <taxon>Actinomycetota</taxon>
        <taxon>Actinomycetes</taxon>
        <taxon>Micrococcales</taxon>
        <taxon>Micrococcaceae</taxon>
        <taxon>Arthrobacter</taxon>
    </lineage>
</organism>
<keyword evidence="2" id="KW-1185">Reference proteome</keyword>
<gene>
    <name evidence="1" type="ORF">GD627_14790</name>
</gene>
<name>A0A5N6MEP2_9MICC</name>
<protein>
    <submittedName>
        <fullName evidence="1">Uncharacterized protein</fullName>
    </submittedName>
</protein>
<evidence type="ECO:0000313" key="2">
    <source>
        <dbReference type="Proteomes" id="UP000326852"/>
    </source>
</evidence>
<dbReference type="Proteomes" id="UP000326852">
    <property type="component" value="Unassembled WGS sequence"/>
</dbReference>
<dbReference type="EMBL" id="VTFX01000006">
    <property type="protein sequence ID" value="KAD3455976.1"/>
    <property type="molecule type" value="Genomic_DNA"/>
</dbReference>
<comment type="caution">
    <text evidence="1">The sequence shown here is derived from an EMBL/GenBank/DDBJ whole genome shotgun (WGS) entry which is preliminary data.</text>
</comment>
<reference evidence="1 2" key="1">
    <citation type="submission" date="2019-08" db="EMBL/GenBank/DDBJ databases">
        <title>Arthrobacter sp. nov., isolated from plateau pika and Tibetan wild ass.</title>
        <authorList>
            <person name="Ge Y."/>
        </authorList>
    </citation>
    <scope>NUCLEOTIDE SEQUENCE [LARGE SCALE GENOMIC DNA]</scope>
    <source>
        <strain evidence="1 2">785</strain>
    </source>
</reference>